<proteinExistence type="predicted"/>
<protein>
    <submittedName>
        <fullName evidence="2">Uncharacterized protein</fullName>
    </submittedName>
</protein>
<accession>A0A0G2AJK3</accession>
<name>A0A0G2AJK3_9BACT</name>
<sequence length="134" mass="15320">MLHRHPTFFPLVLVFLTLGLVGFMVVMFAKPSSFGEKVSPTISEDAYRLEMKEFMASFETRYQAASDDLKKVVLVENTLNKLLSIKVPETYKDLHLELAFSLNAIRDGLRQKSSALIDGEQRLKNLLAKESWLR</sequence>
<evidence type="ECO:0000313" key="2">
    <source>
        <dbReference type="EMBL" id="KKW32769.1"/>
    </source>
</evidence>
<dbReference type="AlphaFoldDB" id="A0A0G2AJK3"/>
<dbReference type="Proteomes" id="UP000034711">
    <property type="component" value="Unassembled WGS sequence"/>
</dbReference>
<gene>
    <name evidence="2" type="ORF">UY77_C0014G0009</name>
</gene>
<keyword evidence="1" id="KW-0812">Transmembrane</keyword>
<evidence type="ECO:0000256" key="1">
    <source>
        <dbReference type="SAM" id="Phobius"/>
    </source>
</evidence>
<keyword evidence="1" id="KW-0472">Membrane</keyword>
<evidence type="ECO:0000313" key="3">
    <source>
        <dbReference type="Proteomes" id="UP000034711"/>
    </source>
</evidence>
<comment type="caution">
    <text evidence="2">The sequence shown here is derived from an EMBL/GenBank/DDBJ whole genome shotgun (WGS) entry which is preliminary data.</text>
</comment>
<feature type="transmembrane region" description="Helical" evidence="1">
    <location>
        <begin position="6"/>
        <end position="29"/>
    </location>
</feature>
<organism evidence="2 3">
    <name type="scientific">Candidatus Uhrbacteria bacterium GW2011_GWA2_53_10</name>
    <dbReference type="NCBI Taxonomy" id="1618980"/>
    <lineage>
        <taxon>Bacteria</taxon>
        <taxon>Candidatus Uhriibacteriota</taxon>
    </lineage>
</organism>
<keyword evidence="1" id="KW-1133">Transmembrane helix</keyword>
<reference evidence="2 3" key="1">
    <citation type="journal article" date="2015" name="Nature">
        <title>rRNA introns, odd ribosomes, and small enigmatic genomes across a large radiation of phyla.</title>
        <authorList>
            <person name="Brown C.T."/>
            <person name="Hug L.A."/>
            <person name="Thomas B.C."/>
            <person name="Sharon I."/>
            <person name="Castelle C.J."/>
            <person name="Singh A."/>
            <person name="Wilkins M.J."/>
            <person name="Williams K.H."/>
            <person name="Banfield J.F."/>
        </authorList>
    </citation>
    <scope>NUCLEOTIDE SEQUENCE [LARGE SCALE GENOMIC DNA]</scope>
</reference>
<dbReference type="EMBL" id="LCRI01000014">
    <property type="protein sequence ID" value="KKW32769.1"/>
    <property type="molecule type" value="Genomic_DNA"/>
</dbReference>